<organism evidence="1 2">
    <name type="scientific">Cerrena zonata</name>
    <dbReference type="NCBI Taxonomy" id="2478898"/>
    <lineage>
        <taxon>Eukaryota</taxon>
        <taxon>Fungi</taxon>
        <taxon>Dikarya</taxon>
        <taxon>Basidiomycota</taxon>
        <taxon>Agaricomycotina</taxon>
        <taxon>Agaricomycetes</taxon>
        <taxon>Polyporales</taxon>
        <taxon>Cerrenaceae</taxon>
        <taxon>Cerrena</taxon>
    </lineage>
</organism>
<protein>
    <submittedName>
        <fullName evidence="1">Uncharacterized protein</fullName>
    </submittedName>
</protein>
<sequence>MKIENILAKRKLLKDYLQQQAAGEEEDHQQIIDSKWDDVNNDIFRNTDGKEFGIDTRELEEFNLLQKHQDSLKEKDVNNKEKQELYKKLASIDKSMNELGTSELDKFESSFKIQLTSLLANINMN</sequence>
<name>A0AAW0FDF2_9APHY</name>
<proteinExistence type="predicted"/>
<comment type="caution">
    <text evidence="1">The sequence shown here is derived from an EMBL/GenBank/DDBJ whole genome shotgun (WGS) entry which is preliminary data.</text>
</comment>
<accession>A0AAW0FDF2</accession>
<evidence type="ECO:0000313" key="2">
    <source>
        <dbReference type="Proteomes" id="UP001385951"/>
    </source>
</evidence>
<dbReference type="AlphaFoldDB" id="A0AAW0FDF2"/>
<dbReference type="EMBL" id="JASBNA010000058">
    <property type="protein sequence ID" value="KAK7679560.1"/>
    <property type="molecule type" value="Genomic_DNA"/>
</dbReference>
<evidence type="ECO:0000313" key="1">
    <source>
        <dbReference type="EMBL" id="KAK7679560.1"/>
    </source>
</evidence>
<dbReference type="Proteomes" id="UP001385951">
    <property type="component" value="Unassembled WGS sequence"/>
</dbReference>
<keyword evidence="2" id="KW-1185">Reference proteome</keyword>
<gene>
    <name evidence="1" type="ORF">QCA50_017463</name>
</gene>
<reference evidence="1 2" key="1">
    <citation type="submission" date="2022-09" db="EMBL/GenBank/DDBJ databases">
        <authorList>
            <person name="Palmer J.M."/>
        </authorList>
    </citation>
    <scope>NUCLEOTIDE SEQUENCE [LARGE SCALE GENOMIC DNA]</scope>
    <source>
        <strain evidence="1 2">DSM 7382</strain>
    </source>
</reference>